<organism evidence="1">
    <name type="scientific">Vecturithrix granuli</name>
    <dbReference type="NCBI Taxonomy" id="1499967"/>
    <lineage>
        <taxon>Bacteria</taxon>
        <taxon>Candidatus Moduliflexota</taxon>
        <taxon>Candidatus Vecturitrichia</taxon>
        <taxon>Candidatus Vecturitrichales</taxon>
        <taxon>Candidatus Vecturitrichaceae</taxon>
        <taxon>Candidatus Vecturithrix</taxon>
    </lineage>
</organism>
<dbReference type="STRING" id="1499967.U27_03034"/>
<name>A0A081BUR7_VECG1</name>
<evidence type="ECO:0000313" key="1">
    <source>
        <dbReference type="EMBL" id="GAK56072.1"/>
    </source>
</evidence>
<gene>
    <name evidence="1" type="ORF">U27_03034</name>
</gene>
<reference evidence="1" key="1">
    <citation type="journal article" date="2015" name="PeerJ">
        <title>First genomic representation of candidate bacterial phylum KSB3 points to enhanced environmental sensing as a trigger of wastewater bulking.</title>
        <authorList>
            <person name="Sekiguchi Y."/>
            <person name="Ohashi A."/>
            <person name="Parks D.H."/>
            <person name="Yamauchi T."/>
            <person name="Tyson G.W."/>
            <person name="Hugenholtz P."/>
        </authorList>
    </citation>
    <scope>NUCLEOTIDE SEQUENCE [LARGE SCALE GENOMIC DNA]</scope>
</reference>
<evidence type="ECO:0000313" key="2">
    <source>
        <dbReference type="Proteomes" id="UP000030661"/>
    </source>
</evidence>
<protein>
    <submittedName>
        <fullName evidence="1">Uncharacterized protein</fullName>
    </submittedName>
</protein>
<dbReference type="Proteomes" id="UP000030661">
    <property type="component" value="Unassembled WGS sequence"/>
</dbReference>
<proteinExistence type="predicted"/>
<dbReference type="AlphaFoldDB" id="A0A081BUR7"/>
<accession>A0A081BUR7</accession>
<keyword evidence="2" id="KW-1185">Reference proteome</keyword>
<dbReference type="HOGENOM" id="CLU_1233041_0_0_0"/>
<sequence>MNGVHILLKRSGWLIILMAVMCGYARPSRCEGRGELVIEVLYPPDIETLAKYDPQFQITLLADDEDILGQIKRLQDQSKPELEPLVKQYMYAAEALNQFKNGKITDQQQAQLMQSFTVAEKRIQQVLERYTALITVLLQRYTHQKIPNAPFATTILTLRDVAPGHYRVYGVLTYTTTTLAWFEPVHIKGGERRTITFTRDNLHNPYWTELNWWSFVNLDFSKHH</sequence>
<dbReference type="EMBL" id="DF820464">
    <property type="protein sequence ID" value="GAK56072.1"/>
    <property type="molecule type" value="Genomic_DNA"/>
</dbReference>